<name>A0A699IJ48_TANCI</name>
<reference evidence="2" key="1">
    <citation type="journal article" date="2019" name="Sci. Rep.">
        <title>Draft genome of Tanacetum cinerariifolium, the natural source of mosquito coil.</title>
        <authorList>
            <person name="Yamashiro T."/>
            <person name="Shiraishi A."/>
            <person name="Satake H."/>
            <person name="Nakayama K."/>
        </authorList>
    </citation>
    <scope>NUCLEOTIDE SEQUENCE</scope>
</reference>
<dbReference type="EMBL" id="BKCJ010297347">
    <property type="protein sequence ID" value="GEZ58787.1"/>
    <property type="molecule type" value="Genomic_DNA"/>
</dbReference>
<feature type="compositionally biased region" description="Polar residues" evidence="1">
    <location>
        <begin position="255"/>
        <end position="265"/>
    </location>
</feature>
<evidence type="ECO:0000256" key="1">
    <source>
        <dbReference type="SAM" id="MobiDB-lite"/>
    </source>
</evidence>
<protein>
    <submittedName>
        <fullName evidence="2">Phospholipase-like protein</fullName>
    </submittedName>
</protein>
<feature type="region of interest" description="Disordered" evidence="1">
    <location>
        <begin position="242"/>
        <end position="265"/>
    </location>
</feature>
<evidence type="ECO:0000313" key="2">
    <source>
        <dbReference type="EMBL" id="GEZ58787.1"/>
    </source>
</evidence>
<accession>A0A699IJ48</accession>
<gene>
    <name evidence="2" type="ORF">Tci_530760</name>
</gene>
<sequence>MSDFYDVKISVRPSVKLLPEIKGLLSVRPNCERLFRDTVFGSWLDIQSHDNDSHMRHYVLQHLIWILKSYPNNKKWWSKKANVIPRGLVWSNVKKFEKSDYDCLFGTLLNPNVAFISSHEEMRQTWFIASVDFIKGLDNQDGKFFQDGKARINCIEHDNGMCSDTEVGKFVQDEEARVNGIEHHNGMCGDTKVGKFIQAEEARVNGIEHHNRMCGDTEDGNFIEGIDETICLKSNQIPVEEGDGVLDSERDGVHLSQTNDVTHIS</sequence>
<comment type="caution">
    <text evidence="2">The sequence shown here is derived from an EMBL/GenBank/DDBJ whole genome shotgun (WGS) entry which is preliminary data.</text>
</comment>
<dbReference type="AlphaFoldDB" id="A0A699IJ48"/>
<proteinExistence type="predicted"/>
<organism evidence="2">
    <name type="scientific">Tanacetum cinerariifolium</name>
    <name type="common">Dalmatian daisy</name>
    <name type="synonym">Chrysanthemum cinerariifolium</name>
    <dbReference type="NCBI Taxonomy" id="118510"/>
    <lineage>
        <taxon>Eukaryota</taxon>
        <taxon>Viridiplantae</taxon>
        <taxon>Streptophyta</taxon>
        <taxon>Embryophyta</taxon>
        <taxon>Tracheophyta</taxon>
        <taxon>Spermatophyta</taxon>
        <taxon>Magnoliopsida</taxon>
        <taxon>eudicotyledons</taxon>
        <taxon>Gunneridae</taxon>
        <taxon>Pentapetalae</taxon>
        <taxon>asterids</taxon>
        <taxon>campanulids</taxon>
        <taxon>Asterales</taxon>
        <taxon>Asteraceae</taxon>
        <taxon>Asteroideae</taxon>
        <taxon>Anthemideae</taxon>
        <taxon>Anthemidinae</taxon>
        <taxon>Tanacetum</taxon>
    </lineage>
</organism>